<keyword evidence="1" id="KW-1133">Transmembrane helix</keyword>
<evidence type="ECO:0000256" key="1">
    <source>
        <dbReference type="SAM" id="Phobius"/>
    </source>
</evidence>
<proteinExistence type="predicted"/>
<feature type="transmembrane region" description="Helical" evidence="1">
    <location>
        <begin position="280"/>
        <end position="306"/>
    </location>
</feature>
<reference evidence="2" key="1">
    <citation type="submission" date="2023-03" db="EMBL/GenBank/DDBJ databases">
        <authorList>
            <person name="Julca I."/>
        </authorList>
    </citation>
    <scope>NUCLEOTIDE SEQUENCE</scope>
</reference>
<dbReference type="Proteomes" id="UP001161247">
    <property type="component" value="Chromosome 1"/>
</dbReference>
<protein>
    <submittedName>
        <fullName evidence="2">OLC1v1025152C1</fullName>
    </submittedName>
</protein>
<feature type="transmembrane region" description="Helical" evidence="1">
    <location>
        <begin position="119"/>
        <end position="136"/>
    </location>
</feature>
<feature type="transmembrane region" description="Helical" evidence="1">
    <location>
        <begin position="327"/>
        <end position="347"/>
    </location>
</feature>
<dbReference type="AlphaFoldDB" id="A0AAV1C434"/>
<dbReference type="InterPro" id="IPR056894">
    <property type="entry name" value="AtTam38"/>
</dbReference>
<gene>
    <name evidence="2" type="ORF">OLC1_LOCUS2556</name>
</gene>
<dbReference type="Pfam" id="PF25114">
    <property type="entry name" value="AtTam38"/>
    <property type="match status" value="1"/>
</dbReference>
<feature type="transmembrane region" description="Helical" evidence="1">
    <location>
        <begin position="192"/>
        <end position="217"/>
    </location>
</feature>
<accession>A0AAV1C434</accession>
<feature type="transmembrane region" description="Helical" evidence="1">
    <location>
        <begin position="148"/>
        <end position="171"/>
    </location>
</feature>
<organism evidence="2 3">
    <name type="scientific">Oldenlandia corymbosa var. corymbosa</name>
    <dbReference type="NCBI Taxonomy" id="529605"/>
    <lineage>
        <taxon>Eukaryota</taxon>
        <taxon>Viridiplantae</taxon>
        <taxon>Streptophyta</taxon>
        <taxon>Embryophyta</taxon>
        <taxon>Tracheophyta</taxon>
        <taxon>Spermatophyta</taxon>
        <taxon>Magnoliopsida</taxon>
        <taxon>eudicotyledons</taxon>
        <taxon>Gunneridae</taxon>
        <taxon>Pentapetalae</taxon>
        <taxon>asterids</taxon>
        <taxon>lamiids</taxon>
        <taxon>Gentianales</taxon>
        <taxon>Rubiaceae</taxon>
        <taxon>Rubioideae</taxon>
        <taxon>Spermacoceae</taxon>
        <taxon>Hedyotis-Oldenlandia complex</taxon>
        <taxon>Oldenlandia</taxon>
    </lineage>
</organism>
<keyword evidence="1" id="KW-0812">Transmembrane</keyword>
<keyword evidence="3" id="KW-1185">Reference proteome</keyword>
<dbReference type="EMBL" id="OX459118">
    <property type="protein sequence ID" value="CAI9090389.1"/>
    <property type="molecule type" value="Genomic_DNA"/>
</dbReference>
<keyword evidence="1" id="KW-0472">Membrane</keyword>
<sequence>MALSTVLSPNLPLKTPSKFIPSSQIHCLRTSSQFWTIPFRHSVIETSPLKLGYAAFHEKSFSSGFPFHHSRKFGFSLKAQKDGGMDKEPILDKAEEEARGQSTMPDRFRHLTKEAPEKPVRWPWLIALAFGLYAWRTVLWELSNWKKAAVAIVQFLGYISKLALALVLYFFRHPITSLIEGFETTFYAIRASYSWVINYAPIQELTTIIILSSAVLAISEATVPDSVNSQPYLLTITGLVGFAAVRSYITELFFWILLLGMFCFARFVKKKDYVSSAMPVAAVLAAVGEPWIRVLALGSFLALAIFQHFNQPSISSEDSDAGIVRRVPIPLLCAALAIGVRIAVKWAGYRHLTWMSV</sequence>
<evidence type="ECO:0000313" key="2">
    <source>
        <dbReference type="EMBL" id="CAI9090389.1"/>
    </source>
</evidence>
<name>A0AAV1C434_OLDCO</name>
<evidence type="ECO:0000313" key="3">
    <source>
        <dbReference type="Proteomes" id="UP001161247"/>
    </source>
</evidence>